<evidence type="ECO:0000256" key="2">
    <source>
        <dbReference type="ARBA" id="ARBA00022723"/>
    </source>
</evidence>
<evidence type="ECO:0000313" key="7">
    <source>
        <dbReference type="Proteomes" id="UP000750522"/>
    </source>
</evidence>
<dbReference type="Gene3D" id="3.90.79.10">
    <property type="entry name" value="Nucleoside Triphosphate Pyrophosphohydrolase"/>
    <property type="match status" value="1"/>
</dbReference>
<dbReference type="GO" id="GO:0000298">
    <property type="term" value="F:endopolyphosphatase activity"/>
    <property type="evidence" value="ECO:0007669"/>
    <property type="project" value="TreeGrafter"/>
</dbReference>
<feature type="domain" description="Nudix hydrolase" evidence="5">
    <location>
        <begin position="1"/>
        <end position="120"/>
    </location>
</feature>
<dbReference type="GO" id="GO:1901911">
    <property type="term" value="P:adenosine 5'-(hexahydrogen pentaphosphate) catabolic process"/>
    <property type="evidence" value="ECO:0007669"/>
    <property type="project" value="TreeGrafter"/>
</dbReference>
<comment type="caution">
    <text evidence="6">The sequence shown here is derived from an EMBL/GenBank/DDBJ whole genome shotgun (WGS) entry which is preliminary data.</text>
</comment>
<dbReference type="Proteomes" id="UP000750522">
    <property type="component" value="Unassembled WGS sequence"/>
</dbReference>
<dbReference type="GO" id="GO:0034431">
    <property type="term" value="F:bis(5'-adenosyl)-hexaphosphatase activity"/>
    <property type="evidence" value="ECO:0007669"/>
    <property type="project" value="TreeGrafter"/>
</dbReference>
<dbReference type="Pfam" id="PF00293">
    <property type="entry name" value="NUDIX"/>
    <property type="match status" value="1"/>
</dbReference>
<keyword evidence="2" id="KW-0479">Metal-binding</keyword>
<sequence>MVSSQARKDRWIIPKGGVEVDEANDYKQAALRETWEEAGAIGTITHYLGPVAGTCPTQFWDGPKTAKRENEFHFYELELEKLEDVWPEGKERKRKWADYQEAREELLKHNRIELAVALEKSSLKR</sequence>
<dbReference type="InterPro" id="IPR047198">
    <property type="entry name" value="DDP-like_NUDIX"/>
</dbReference>
<evidence type="ECO:0000256" key="4">
    <source>
        <dbReference type="ARBA" id="ARBA00022842"/>
    </source>
</evidence>
<protein>
    <recommendedName>
        <fullName evidence="5">Nudix hydrolase domain-containing protein</fullName>
    </recommendedName>
</protein>
<reference evidence="6" key="2">
    <citation type="submission" date="2020-01" db="EMBL/GenBank/DDBJ databases">
        <authorList>
            <person name="Perkins V."/>
            <person name="Lessard M.-H."/>
            <person name="Dugat-Bony E."/>
            <person name="Frenette M."/>
            <person name="Labrie S."/>
        </authorList>
    </citation>
    <scope>NUCLEOTIDE SEQUENCE</scope>
    <source>
        <strain evidence="6">LMA-70</strain>
    </source>
</reference>
<reference evidence="6" key="1">
    <citation type="journal article" date="2020" name="Front. Microbiol.">
        <title>Phenotypic and Genetic Characterization of the Cheese Ripening Yeast Geotrichum candidum.</title>
        <authorList>
            <person name="Perkins V."/>
            <person name="Vignola S."/>
            <person name="Lessard M.H."/>
            <person name="Plante P.L."/>
            <person name="Corbeil J."/>
            <person name="Dugat-Bony E."/>
            <person name="Frenette M."/>
            <person name="Labrie S."/>
        </authorList>
    </citation>
    <scope>NUCLEOTIDE SEQUENCE</scope>
    <source>
        <strain evidence="6">LMA-70</strain>
    </source>
</reference>
<keyword evidence="4" id="KW-0460">Magnesium</keyword>
<comment type="cofactor">
    <cofactor evidence="1">
        <name>Mg(2+)</name>
        <dbReference type="ChEBI" id="CHEBI:18420"/>
    </cofactor>
</comment>
<evidence type="ECO:0000256" key="3">
    <source>
        <dbReference type="ARBA" id="ARBA00022801"/>
    </source>
</evidence>
<dbReference type="PANTHER" id="PTHR12629:SF0">
    <property type="entry name" value="DIPHOSPHOINOSITOL-POLYPHOSPHATE DIPHOSPHATASE"/>
    <property type="match status" value="1"/>
</dbReference>
<gene>
    <name evidence="6" type="ORF">DV451_002558</name>
</gene>
<dbReference type="GO" id="GO:0005634">
    <property type="term" value="C:nucleus"/>
    <property type="evidence" value="ECO:0007669"/>
    <property type="project" value="TreeGrafter"/>
</dbReference>
<name>A0A9P5KUE9_GEOCN</name>
<organism evidence="6 7">
    <name type="scientific">Geotrichum candidum</name>
    <name type="common">Oospora lactis</name>
    <name type="synonym">Dipodascus geotrichum</name>
    <dbReference type="NCBI Taxonomy" id="1173061"/>
    <lineage>
        <taxon>Eukaryota</taxon>
        <taxon>Fungi</taxon>
        <taxon>Dikarya</taxon>
        <taxon>Ascomycota</taxon>
        <taxon>Saccharomycotina</taxon>
        <taxon>Dipodascomycetes</taxon>
        <taxon>Dipodascales</taxon>
        <taxon>Dipodascaceae</taxon>
        <taxon>Geotrichum</taxon>
    </lineage>
</organism>
<accession>A0A9P5KUE9</accession>
<dbReference type="SUPFAM" id="SSF55811">
    <property type="entry name" value="Nudix"/>
    <property type="match status" value="1"/>
</dbReference>
<evidence type="ECO:0000259" key="5">
    <source>
        <dbReference type="PROSITE" id="PS51462"/>
    </source>
</evidence>
<dbReference type="CDD" id="cd04666">
    <property type="entry name" value="NUDIX_DIPP2_like_Nudt4"/>
    <property type="match status" value="1"/>
</dbReference>
<dbReference type="GO" id="GO:0034432">
    <property type="term" value="F:bis(5'-adenosyl)-pentaphosphatase activity"/>
    <property type="evidence" value="ECO:0007669"/>
    <property type="project" value="TreeGrafter"/>
</dbReference>
<dbReference type="GO" id="GO:1901909">
    <property type="term" value="P:diadenosine hexaphosphate catabolic process"/>
    <property type="evidence" value="ECO:0007669"/>
    <property type="project" value="TreeGrafter"/>
</dbReference>
<dbReference type="PROSITE" id="PS51462">
    <property type="entry name" value="NUDIX"/>
    <property type="match status" value="1"/>
</dbReference>
<dbReference type="GO" id="GO:0071543">
    <property type="term" value="P:diphosphoinositol polyphosphate metabolic process"/>
    <property type="evidence" value="ECO:0007669"/>
    <property type="project" value="TreeGrafter"/>
</dbReference>
<evidence type="ECO:0000256" key="1">
    <source>
        <dbReference type="ARBA" id="ARBA00001946"/>
    </source>
</evidence>
<dbReference type="InterPro" id="IPR000086">
    <property type="entry name" value="NUDIX_hydrolase_dom"/>
</dbReference>
<proteinExistence type="predicted"/>
<dbReference type="GO" id="GO:0008486">
    <property type="term" value="F:diphosphoinositol-polyphosphate diphosphatase activity"/>
    <property type="evidence" value="ECO:0007669"/>
    <property type="project" value="TreeGrafter"/>
</dbReference>
<dbReference type="GO" id="GO:0005737">
    <property type="term" value="C:cytoplasm"/>
    <property type="evidence" value="ECO:0007669"/>
    <property type="project" value="TreeGrafter"/>
</dbReference>
<dbReference type="GO" id="GO:0046872">
    <property type="term" value="F:metal ion binding"/>
    <property type="evidence" value="ECO:0007669"/>
    <property type="project" value="UniProtKB-KW"/>
</dbReference>
<dbReference type="InterPro" id="IPR015797">
    <property type="entry name" value="NUDIX_hydrolase-like_dom_sf"/>
</dbReference>
<dbReference type="AlphaFoldDB" id="A0A9P5KUE9"/>
<keyword evidence="3" id="KW-0378">Hydrolase</keyword>
<evidence type="ECO:0000313" key="6">
    <source>
        <dbReference type="EMBL" id="KAF5100457.1"/>
    </source>
</evidence>
<dbReference type="EMBL" id="QQZK01000047">
    <property type="protein sequence ID" value="KAF5100457.1"/>
    <property type="molecule type" value="Genomic_DNA"/>
</dbReference>
<dbReference type="PANTHER" id="PTHR12629">
    <property type="entry name" value="DIPHOSPHOINOSITOL POLYPHOSPHATE PHOSPHOHYDROLASE"/>
    <property type="match status" value="1"/>
</dbReference>
<dbReference type="GO" id="GO:1901907">
    <property type="term" value="P:diadenosine pentaphosphate catabolic process"/>
    <property type="evidence" value="ECO:0007669"/>
    <property type="project" value="TreeGrafter"/>
</dbReference>